<feature type="transmembrane region" description="Helical" evidence="1">
    <location>
        <begin position="159"/>
        <end position="186"/>
    </location>
</feature>
<gene>
    <name evidence="2" type="ORF">ACFSX9_04610</name>
</gene>
<evidence type="ECO:0000313" key="2">
    <source>
        <dbReference type="EMBL" id="MFD2908011.1"/>
    </source>
</evidence>
<keyword evidence="3" id="KW-1185">Reference proteome</keyword>
<reference evidence="3" key="1">
    <citation type="journal article" date="2019" name="Int. J. Syst. Evol. Microbiol.">
        <title>The Global Catalogue of Microorganisms (GCM) 10K type strain sequencing project: providing services to taxonomists for standard genome sequencing and annotation.</title>
        <authorList>
            <consortium name="The Broad Institute Genomics Platform"/>
            <consortium name="The Broad Institute Genome Sequencing Center for Infectious Disease"/>
            <person name="Wu L."/>
            <person name="Ma J."/>
        </authorList>
    </citation>
    <scope>NUCLEOTIDE SEQUENCE [LARGE SCALE GENOMIC DNA]</scope>
    <source>
        <strain evidence="3">KCTC 52644</strain>
    </source>
</reference>
<keyword evidence="1" id="KW-1133">Transmembrane helix</keyword>
<feature type="transmembrane region" description="Helical" evidence="1">
    <location>
        <begin position="75"/>
        <end position="100"/>
    </location>
</feature>
<organism evidence="2 3">
    <name type="scientific">Flavobacterium ardleyense</name>
    <dbReference type="NCBI Taxonomy" id="2038737"/>
    <lineage>
        <taxon>Bacteria</taxon>
        <taxon>Pseudomonadati</taxon>
        <taxon>Bacteroidota</taxon>
        <taxon>Flavobacteriia</taxon>
        <taxon>Flavobacteriales</taxon>
        <taxon>Flavobacteriaceae</taxon>
        <taxon>Flavobacterium</taxon>
    </lineage>
</organism>
<comment type="caution">
    <text evidence="2">The sequence shown here is derived from an EMBL/GenBank/DDBJ whole genome shotgun (WGS) entry which is preliminary data.</text>
</comment>
<feature type="transmembrane region" description="Helical" evidence="1">
    <location>
        <begin position="32"/>
        <end position="55"/>
    </location>
</feature>
<dbReference type="RefSeq" id="WP_379805008.1">
    <property type="nucleotide sequence ID" value="NZ_JBHUOL010000010.1"/>
</dbReference>
<feature type="transmembrane region" description="Helical" evidence="1">
    <location>
        <begin position="255"/>
        <end position="276"/>
    </location>
</feature>
<keyword evidence="1" id="KW-0812">Transmembrane</keyword>
<dbReference type="Proteomes" id="UP001597549">
    <property type="component" value="Unassembled WGS sequence"/>
</dbReference>
<protein>
    <submittedName>
        <fullName evidence="2">Uncharacterized protein</fullName>
    </submittedName>
</protein>
<accession>A0ABW5Z6U5</accession>
<evidence type="ECO:0000313" key="3">
    <source>
        <dbReference type="Proteomes" id="UP001597549"/>
    </source>
</evidence>
<sequence length="312" mass="35993">MFQLYKKRDFSSLVGDTFNFFKLEGKNYFKNYFIINGSLLLLLVVIFYFFTSIFIQGALTNIQTPNEESFYNEMYSNLGLFIGLGTLMLLLIIVISMLNYSFPVAYLKLMEQNKERNFENLIQYFKSKVGRIIIFFLLSIVVLFPLLFVVMFLTFLSVFILIGIPLIILLTPTLMSFVSLFYYTYITEEIGYFEAFGKAFEMLKKNYFPIVGATFIMHLITQITLGIFTIIPYIIGMIFLFTNPEAIENEKNNGFSAIAMILVAIIIIATIFNYTLQNLMLVNQGITYYSCKEELENVSLNKSIDLIGTDEA</sequence>
<evidence type="ECO:0000256" key="1">
    <source>
        <dbReference type="SAM" id="Phobius"/>
    </source>
</evidence>
<feature type="transmembrane region" description="Helical" evidence="1">
    <location>
        <begin position="207"/>
        <end position="235"/>
    </location>
</feature>
<feature type="transmembrane region" description="Helical" evidence="1">
    <location>
        <begin position="132"/>
        <end position="153"/>
    </location>
</feature>
<proteinExistence type="predicted"/>
<dbReference type="EMBL" id="JBHUOL010000010">
    <property type="protein sequence ID" value="MFD2908011.1"/>
    <property type="molecule type" value="Genomic_DNA"/>
</dbReference>
<name>A0ABW5Z6U5_9FLAO</name>
<keyword evidence="1" id="KW-0472">Membrane</keyword>